<dbReference type="CTD" id="9944854"/>
<dbReference type="KEGG" id="loa:LOAG_07434"/>
<name>A0A1S0TVX2_LOALO</name>
<protein>
    <submittedName>
        <fullName evidence="1">Uncharacterized protein</fullName>
    </submittedName>
</protein>
<sequence>MGQEIPHGPQKYNRNNKVMEYSGIVHVSHFPEVKSACPFAAGLLLEITHHWNYPDGSVLYW</sequence>
<organism evidence="1">
    <name type="scientific">Loa loa</name>
    <name type="common">Eye worm</name>
    <name type="synonym">Filaria loa</name>
    <dbReference type="NCBI Taxonomy" id="7209"/>
    <lineage>
        <taxon>Eukaryota</taxon>
        <taxon>Metazoa</taxon>
        <taxon>Ecdysozoa</taxon>
        <taxon>Nematoda</taxon>
        <taxon>Chromadorea</taxon>
        <taxon>Rhabditida</taxon>
        <taxon>Spirurina</taxon>
        <taxon>Spiruromorpha</taxon>
        <taxon>Filarioidea</taxon>
        <taxon>Onchocercidae</taxon>
        <taxon>Loa</taxon>
    </lineage>
</organism>
<dbReference type="EMBL" id="JH712489">
    <property type="protein sequence ID" value="EFO21053.1"/>
    <property type="molecule type" value="Genomic_DNA"/>
</dbReference>
<proteinExistence type="predicted"/>
<accession>A0A1S0TVX2</accession>
<evidence type="ECO:0000313" key="1">
    <source>
        <dbReference type="EMBL" id="EFO21053.1"/>
    </source>
</evidence>
<dbReference type="GeneID" id="9944854"/>
<reference evidence="1" key="1">
    <citation type="submission" date="2012-04" db="EMBL/GenBank/DDBJ databases">
        <title>The Genome Sequence of Loa loa.</title>
        <authorList>
            <consortium name="The Broad Institute Genome Sequencing Platform"/>
            <consortium name="Broad Institute Genome Sequencing Center for Infectious Disease"/>
            <person name="Nutman T.B."/>
            <person name="Fink D.L."/>
            <person name="Russ C."/>
            <person name="Young S."/>
            <person name="Zeng Q."/>
            <person name="Gargeya S."/>
            <person name="Alvarado L."/>
            <person name="Berlin A."/>
            <person name="Chapman S.B."/>
            <person name="Chen Z."/>
            <person name="Freedman E."/>
            <person name="Gellesch M."/>
            <person name="Goldberg J."/>
            <person name="Griggs A."/>
            <person name="Gujja S."/>
            <person name="Heilman E.R."/>
            <person name="Heiman D."/>
            <person name="Howarth C."/>
            <person name="Mehta T."/>
            <person name="Neiman D."/>
            <person name="Pearson M."/>
            <person name="Roberts A."/>
            <person name="Saif S."/>
            <person name="Shea T."/>
            <person name="Shenoy N."/>
            <person name="Sisk P."/>
            <person name="Stolte C."/>
            <person name="Sykes S."/>
            <person name="White J."/>
            <person name="Yandava C."/>
            <person name="Haas B."/>
            <person name="Henn M.R."/>
            <person name="Nusbaum C."/>
            <person name="Birren B."/>
        </authorList>
    </citation>
    <scope>NUCLEOTIDE SEQUENCE [LARGE SCALE GENOMIC DNA]</scope>
</reference>
<dbReference type="AlphaFoldDB" id="A0A1S0TVX2"/>
<dbReference type="RefSeq" id="XP_003143015.1">
    <property type="nucleotide sequence ID" value="XM_003142967.1"/>
</dbReference>
<gene>
    <name evidence="1" type="ORF">LOAG_07434</name>
</gene>
<dbReference type="InParanoid" id="A0A1S0TVX2"/>